<dbReference type="AlphaFoldDB" id="A0A445CNJ8"/>
<proteinExistence type="predicted"/>
<evidence type="ECO:0000313" key="2">
    <source>
        <dbReference type="EMBL" id="RYR52478.1"/>
    </source>
</evidence>
<comment type="caution">
    <text evidence="2">The sequence shown here is derived from an EMBL/GenBank/DDBJ whole genome shotgun (WGS) entry which is preliminary data.</text>
</comment>
<name>A0A445CNJ8_ARAHY</name>
<evidence type="ECO:0000313" key="3">
    <source>
        <dbReference type="Proteomes" id="UP000289738"/>
    </source>
</evidence>
<gene>
    <name evidence="2" type="ORF">Ahy_A06g027390</name>
</gene>
<dbReference type="EMBL" id="SDMP01000006">
    <property type="protein sequence ID" value="RYR52478.1"/>
    <property type="molecule type" value="Genomic_DNA"/>
</dbReference>
<evidence type="ECO:0000256" key="1">
    <source>
        <dbReference type="SAM" id="MobiDB-lite"/>
    </source>
</evidence>
<reference evidence="2 3" key="1">
    <citation type="submission" date="2019-01" db="EMBL/GenBank/DDBJ databases">
        <title>Sequencing of cultivated peanut Arachis hypogaea provides insights into genome evolution and oil improvement.</title>
        <authorList>
            <person name="Chen X."/>
        </authorList>
    </citation>
    <scope>NUCLEOTIDE SEQUENCE [LARGE SCALE GENOMIC DNA]</scope>
    <source>
        <strain evidence="3">cv. Fuhuasheng</strain>
        <tissue evidence="2">Leaves</tissue>
    </source>
</reference>
<feature type="region of interest" description="Disordered" evidence="1">
    <location>
        <begin position="1"/>
        <end position="30"/>
    </location>
</feature>
<dbReference type="Proteomes" id="UP000289738">
    <property type="component" value="Chromosome A06"/>
</dbReference>
<accession>A0A445CNJ8</accession>
<sequence>MTNNDNDDNDNKANKTESDTEMNAKKERRAKTNQIKKKVLDICFERVWVYWGAGERKKSMCCNNFHIVIFSGCHLTRPWFFLRCFLKGEWCLIPNKWYQSFGSYTVATMSGYSSAVKLEIEKFDGRINFDLWQVQVKDVLIQSGLHKALKEKISSCSLYERR</sequence>
<organism evidence="2 3">
    <name type="scientific">Arachis hypogaea</name>
    <name type="common">Peanut</name>
    <dbReference type="NCBI Taxonomy" id="3818"/>
    <lineage>
        <taxon>Eukaryota</taxon>
        <taxon>Viridiplantae</taxon>
        <taxon>Streptophyta</taxon>
        <taxon>Embryophyta</taxon>
        <taxon>Tracheophyta</taxon>
        <taxon>Spermatophyta</taxon>
        <taxon>Magnoliopsida</taxon>
        <taxon>eudicotyledons</taxon>
        <taxon>Gunneridae</taxon>
        <taxon>Pentapetalae</taxon>
        <taxon>rosids</taxon>
        <taxon>fabids</taxon>
        <taxon>Fabales</taxon>
        <taxon>Fabaceae</taxon>
        <taxon>Papilionoideae</taxon>
        <taxon>50 kb inversion clade</taxon>
        <taxon>dalbergioids sensu lato</taxon>
        <taxon>Dalbergieae</taxon>
        <taxon>Pterocarpus clade</taxon>
        <taxon>Arachis</taxon>
    </lineage>
</organism>
<protein>
    <submittedName>
        <fullName evidence="2">Uncharacterized protein</fullName>
    </submittedName>
</protein>
<feature type="compositionally biased region" description="Basic and acidic residues" evidence="1">
    <location>
        <begin position="9"/>
        <end position="25"/>
    </location>
</feature>
<keyword evidence="3" id="KW-1185">Reference proteome</keyword>